<feature type="domain" description="C2H2-type" evidence="7">
    <location>
        <begin position="364"/>
        <end position="391"/>
    </location>
</feature>
<feature type="domain" description="C2H2-type" evidence="7">
    <location>
        <begin position="726"/>
        <end position="753"/>
    </location>
</feature>
<reference evidence="8 9" key="1">
    <citation type="submission" date="2024-08" db="EMBL/GenBank/DDBJ databases">
        <authorList>
            <person name="Cucini C."/>
            <person name="Frati F."/>
        </authorList>
    </citation>
    <scope>NUCLEOTIDE SEQUENCE [LARGE SCALE GENOMIC DNA]</scope>
</reference>
<feature type="domain" description="C2H2-type" evidence="7">
    <location>
        <begin position="700"/>
        <end position="723"/>
    </location>
</feature>
<feature type="region of interest" description="Disordered" evidence="6">
    <location>
        <begin position="278"/>
        <end position="328"/>
    </location>
</feature>
<dbReference type="InterPro" id="IPR036236">
    <property type="entry name" value="Znf_C2H2_sf"/>
</dbReference>
<keyword evidence="1" id="KW-0479">Metal-binding</keyword>
<evidence type="ECO:0000256" key="1">
    <source>
        <dbReference type="ARBA" id="ARBA00022723"/>
    </source>
</evidence>
<keyword evidence="4" id="KW-0862">Zinc</keyword>
<keyword evidence="2" id="KW-0677">Repeat</keyword>
<feature type="domain" description="C2H2-type" evidence="7">
    <location>
        <begin position="616"/>
        <end position="644"/>
    </location>
</feature>
<keyword evidence="3 5" id="KW-0863">Zinc-finger</keyword>
<dbReference type="Proteomes" id="UP001642540">
    <property type="component" value="Unassembled WGS sequence"/>
</dbReference>
<feature type="domain" description="C2H2-type" evidence="7">
    <location>
        <begin position="671"/>
        <end position="699"/>
    </location>
</feature>
<feature type="compositionally biased region" description="Low complexity" evidence="6">
    <location>
        <begin position="314"/>
        <end position="325"/>
    </location>
</feature>
<feature type="domain" description="C2H2-type" evidence="7">
    <location>
        <begin position="644"/>
        <end position="671"/>
    </location>
</feature>
<dbReference type="PANTHER" id="PTHR24379:SF121">
    <property type="entry name" value="C2H2-TYPE DOMAIN-CONTAINING PROTEIN"/>
    <property type="match status" value="1"/>
</dbReference>
<evidence type="ECO:0000256" key="3">
    <source>
        <dbReference type="ARBA" id="ARBA00022771"/>
    </source>
</evidence>
<dbReference type="InterPro" id="IPR013087">
    <property type="entry name" value="Znf_C2H2_type"/>
</dbReference>
<dbReference type="Pfam" id="PF00096">
    <property type="entry name" value="zf-C2H2"/>
    <property type="match status" value="1"/>
</dbReference>
<comment type="caution">
    <text evidence="8">The sequence shown here is derived from an EMBL/GenBank/DDBJ whole genome shotgun (WGS) entry which is preliminary data.</text>
</comment>
<evidence type="ECO:0000259" key="7">
    <source>
        <dbReference type="PROSITE" id="PS50157"/>
    </source>
</evidence>
<proteinExistence type="predicted"/>
<dbReference type="EMBL" id="CAXLJM020000046">
    <property type="protein sequence ID" value="CAL8111132.1"/>
    <property type="molecule type" value="Genomic_DNA"/>
</dbReference>
<dbReference type="PROSITE" id="PS00028">
    <property type="entry name" value="ZINC_FINGER_C2H2_1"/>
    <property type="match status" value="12"/>
</dbReference>
<dbReference type="SUPFAM" id="SSF57667">
    <property type="entry name" value="beta-beta-alpha zinc fingers"/>
    <property type="match status" value="5"/>
</dbReference>
<feature type="compositionally biased region" description="Acidic residues" evidence="6">
    <location>
        <begin position="237"/>
        <end position="256"/>
    </location>
</feature>
<feature type="domain" description="C2H2-type" evidence="7">
    <location>
        <begin position="432"/>
        <end position="461"/>
    </location>
</feature>
<feature type="compositionally biased region" description="Polar residues" evidence="6">
    <location>
        <begin position="841"/>
        <end position="851"/>
    </location>
</feature>
<dbReference type="PROSITE" id="PS50157">
    <property type="entry name" value="ZINC_FINGER_C2H2_2"/>
    <property type="match status" value="9"/>
</dbReference>
<evidence type="ECO:0000313" key="9">
    <source>
        <dbReference type="Proteomes" id="UP001642540"/>
    </source>
</evidence>
<dbReference type="Gene3D" id="3.30.160.60">
    <property type="entry name" value="Classic Zinc Finger"/>
    <property type="match status" value="6"/>
</dbReference>
<evidence type="ECO:0000256" key="2">
    <source>
        <dbReference type="ARBA" id="ARBA00022737"/>
    </source>
</evidence>
<feature type="region of interest" description="Disordered" evidence="6">
    <location>
        <begin position="236"/>
        <end position="264"/>
    </location>
</feature>
<feature type="compositionally biased region" description="Basic residues" evidence="6">
    <location>
        <begin position="302"/>
        <end position="313"/>
    </location>
</feature>
<feature type="region of interest" description="Disordered" evidence="6">
    <location>
        <begin position="840"/>
        <end position="870"/>
    </location>
</feature>
<feature type="domain" description="C2H2-type" evidence="7">
    <location>
        <begin position="753"/>
        <end position="781"/>
    </location>
</feature>
<feature type="compositionally biased region" description="Basic and acidic residues" evidence="6">
    <location>
        <begin position="860"/>
        <end position="870"/>
    </location>
</feature>
<evidence type="ECO:0000256" key="6">
    <source>
        <dbReference type="SAM" id="MobiDB-lite"/>
    </source>
</evidence>
<gene>
    <name evidence="8" type="ORF">ODALV1_LOCUS14757</name>
</gene>
<dbReference type="SMART" id="SM00355">
    <property type="entry name" value="ZnF_C2H2"/>
    <property type="match status" value="14"/>
</dbReference>
<evidence type="ECO:0000256" key="4">
    <source>
        <dbReference type="ARBA" id="ARBA00022833"/>
    </source>
</evidence>
<organism evidence="8 9">
    <name type="scientific">Orchesella dallaii</name>
    <dbReference type="NCBI Taxonomy" id="48710"/>
    <lineage>
        <taxon>Eukaryota</taxon>
        <taxon>Metazoa</taxon>
        <taxon>Ecdysozoa</taxon>
        <taxon>Arthropoda</taxon>
        <taxon>Hexapoda</taxon>
        <taxon>Collembola</taxon>
        <taxon>Entomobryomorpha</taxon>
        <taxon>Entomobryoidea</taxon>
        <taxon>Orchesellidae</taxon>
        <taxon>Orchesellinae</taxon>
        <taxon>Orchesella</taxon>
    </lineage>
</organism>
<accession>A0ABP1QX21</accession>
<feature type="domain" description="C2H2-type" evidence="7">
    <location>
        <begin position="469"/>
        <end position="497"/>
    </location>
</feature>
<sequence>MSLLILEQLKSINLKKNCLFCLENCEGNKSYNVSEHSEQLRLLLSCTGKGFSNFFWESLIGAPKKVAFPPVCKQENVENLGEMEEEMEGEDGSTNSWLSLCSNCLKVVQKVKDLHSKLEAIQLLLVDQISSIQRLIKSSSSKVNLLRLGGTGWREENVNKLCNFQDAVVAKSQKSYKIPLVYLEKFNPVVTDCKDVIIGLIGKNNIVPPTLKKNGAKPPPSTSILAFTRDASHIKEEDFDTDWSPEGLSEEDDDDDYKPVTEGRPRKRLNLEIGSCDSGTISKRRRGRPRSEGVKIGTRTQQKVKRIRGRPARSSKFSTSEGSKSCSRDSLQDKAKCLSKNYILKRRQQAPDRAVRTKMLHRIFTCEFCGKVYLQKPAYELHKLAHKRSPPEEQLDGIQEPIECEICNVTFDCSEYYSHLLLHEVPNATKDFPCSHTNCGRKFQIEENLKIHIEVDHDEKSLTSQLLIKKCDVCNICFESCNHLRDHIKRAHKGYISSLLYCRVCSYCCTTNENLISHMHSHSHSDEQVCFLCNSNCNGRVDLLEHFQREHNLLTSATCSFCQEEFLDPYLREVHMRMEHKSKDIYICCYCGKKCYFLVSLIEHINTHDRTQKTDHNCSDCNEYFRNENKLAQHRVKVHGAPKVSCEICGNEYVTPNGLSMHMKEHSKEAYHCKICDKYYGAKSRYDDHMRSLHSDERKFACELCGFTCKTSGVLSRHRLTHTKPFVCNVCDRSFARRFTLNSHMNMHTGSTFVCHICGYEFHNRKSCTAHVKKYHTGDNPMPLYKPQKRRRPRLTWKDTEGNVVIAKNASLYVDPSQLLKAAENGRASESVPETFENIPKTENLSENSGGRNEGPHLNVYDDKMLSNNM</sequence>
<protein>
    <recommendedName>
        <fullName evidence="7">C2H2-type domain-containing protein</fullName>
    </recommendedName>
</protein>
<evidence type="ECO:0000313" key="8">
    <source>
        <dbReference type="EMBL" id="CAL8111132.1"/>
    </source>
</evidence>
<keyword evidence="9" id="KW-1185">Reference proteome</keyword>
<name>A0ABP1QX21_9HEXA</name>
<evidence type="ECO:0000256" key="5">
    <source>
        <dbReference type="PROSITE-ProRule" id="PRU00042"/>
    </source>
</evidence>
<dbReference type="PANTHER" id="PTHR24379">
    <property type="entry name" value="KRAB AND ZINC FINGER DOMAIN-CONTAINING"/>
    <property type="match status" value="1"/>
</dbReference>